<gene>
    <name evidence="1" type="ORF">PIB30_086462</name>
</gene>
<comment type="caution">
    <text evidence="1">The sequence shown here is derived from an EMBL/GenBank/DDBJ whole genome shotgun (WGS) entry which is preliminary data.</text>
</comment>
<sequence length="257" mass="29636">MAPITTKELHLFYRSDRELFCRLICNLNLNITRSLLIMVLWLWLEYTGYPNIISTMMQLTDSMLMSLSKEAIMCLDTLGALQNPVVPNDGGLPLTKILVQKHISLDLFIMRRYTAIAGLGVSSTTPFVVPGFPHPLFSDFTVPQGVEDFDVLNPRIWTNKKPNDDVTEQDKTMFLTFSRDFPVSEDEMIYLFRRSYGQNSVEEIVMVNNFEANHQPMFAKMIMDGVSLVDQILKGNRLTKLRINGKDIWARKYERRV</sequence>
<dbReference type="EMBL" id="JASCZI010122311">
    <property type="protein sequence ID" value="MED6164101.1"/>
    <property type="molecule type" value="Genomic_DNA"/>
</dbReference>
<protein>
    <submittedName>
        <fullName evidence="1">Uncharacterized protein</fullName>
    </submittedName>
</protein>
<proteinExistence type="predicted"/>
<dbReference type="PANTHER" id="PTHR33527:SF18">
    <property type="entry name" value="F13O11.17 PROTEIN"/>
    <property type="match status" value="1"/>
</dbReference>
<keyword evidence="2" id="KW-1185">Reference proteome</keyword>
<evidence type="ECO:0000313" key="1">
    <source>
        <dbReference type="EMBL" id="MED6164101.1"/>
    </source>
</evidence>
<evidence type="ECO:0000313" key="2">
    <source>
        <dbReference type="Proteomes" id="UP001341840"/>
    </source>
</evidence>
<organism evidence="1 2">
    <name type="scientific">Stylosanthes scabra</name>
    <dbReference type="NCBI Taxonomy" id="79078"/>
    <lineage>
        <taxon>Eukaryota</taxon>
        <taxon>Viridiplantae</taxon>
        <taxon>Streptophyta</taxon>
        <taxon>Embryophyta</taxon>
        <taxon>Tracheophyta</taxon>
        <taxon>Spermatophyta</taxon>
        <taxon>Magnoliopsida</taxon>
        <taxon>eudicotyledons</taxon>
        <taxon>Gunneridae</taxon>
        <taxon>Pentapetalae</taxon>
        <taxon>rosids</taxon>
        <taxon>fabids</taxon>
        <taxon>Fabales</taxon>
        <taxon>Fabaceae</taxon>
        <taxon>Papilionoideae</taxon>
        <taxon>50 kb inversion clade</taxon>
        <taxon>dalbergioids sensu lato</taxon>
        <taxon>Dalbergieae</taxon>
        <taxon>Pterocarpus clade</taxon>
        <taxon>Stylosanthes</taxon>
    </lineage>
</organism>
<dbReference type="Proteomes" id="UP001341840">
    <property type="component" value="Unassembled WGS sequence"/>
</dbReference>
<reference evidence="1 2" key="1">
    <citation type="journal article" date="2023" name="Plants (Basel)">
        <title>Bridging the Gap: Combining Genomics and Transcriptomics Approaches to Understand Stylosanthes scabra, an Orphan Legume from the Brazilian Caatinga.</title>
        <authorList>
            <person name="Ferreira-Neto J.R.C."/>
            <person name="da Silva M.D."/>
            <person name="Binneck E."/>
            <person name="de Melo N.F."/>
            <person name="da Silva R.H."/>
            <person name="de Melo A.L.T.M."/>
            <person name="Pandolfi V."/>
            <person name="Bustamante F.O."/>
            <person name="Brasileiro-Vidal A.C."/>
            <person name="Benko-Iseppon A.M."/>
        </authorList>
    </citation>
    <scope>NUCLEOTIDE SEQUENCE [LARGE SCALE GENOMIC DNA]</scope>
    <source>
        <tissue evidence="1">Leaves</tissue>
    </source>
</reference>
<dbReference type="PANTHER" id="PTHR33527">
    <property type="entry name" value="OS07G0274300 PROTEIN"/>
    <property type="match status" value="1"/>
</dbReference>
<accession>A0ABU6URZ2</accession>
<name>A0ABU6URZ2_9FABA</name>